<dbReference type="GO" id="GO:0009239">
    <property type="term" value="P:enterobactin biosynthetic process"/>
    <property type="evidence" value="ECO:0007669"/>
    <property type="project" value="TreeGrafter"/>
</dbReference>
<evidence type="ECO:0000256" key="2">
    <source>
        <dbReference type="ARBA" id="ARBA00022450"/>
    </source>
</evidence>
<accession>A0A318NTB5</accession>
<dbReference type="GO" id="GO:0031177">
    <property type="term" value="F:phosphopantetheine binding"/>
    <property type="evidence" value="ECO:0007669"/>
    <property type="project" value="InterPro"/>
</dbReference>
<dbReference type="Pfam" id="PF00550">
    <property type="entry name" value="PP-binding"/>
    <property type="match status" value="2"/>
</dbReference>
<dbReference type="InterPro" id="IPR020845">
    <property type="entry name" value="AMP-binding_CS"/>
</dbReference>
<dbReference type="PANTHER" id="PTHR45527:SF1">
    <property type="entry name" value="FATTY ACID SYNTHASE"/>
    <property type="match status" value="1"/>
</dbReference>
<feature type="domain" description="Carrier" evidence="5">
    <location>
        <begin position="4"/>
        <end position="79"/>
    </location>
</feature>
<evidence type="ECO:0000313" key="6">
    <source>
        <dbReference type="EMBL" id="PYC69278.1"/>
    </source>
</evidence>
<dbReference type="GO" id="GO:0009366">
    <property type="term" value="C:enterobactin synthetase complex"/>
    <property type="evidence" value="ECO:0007669"/>
    <property type="project" value="TreeGrafter"/>
</dbReference>
<dbReference type="PROSITE" id="PS50075">
    <property type="entry name" value="CARRIER"/>
    <property type="match status" value="2"/>
</dbReference>
<dbReference type="InterPro" id="IPR009081">
    <property type="entry name" value="PP-bd_ACP"/>
</dbReference>
<dbReference type="InterPro" id="IPR001242">
    <property type="entry name" value="Condensation_dom"/>
</dbReference>
<dbReference type="SUPFAM" id="SSF56801">
    <property type="entry name" value="Acetyl-CoA synthetase-like"/>
    <property type="match status" value="1"/>
</dbReference>
<dbReference type="GO" id="GO:0008610">
    <property type="term" value="P:lipid biosynthetic process"/>
    <property type="evidence" value="ECO:0007669"/>
    <property type="project" value="UniProtKB-ARBA"/>
</dbReference>
<dbReference type="PANTHER" id="PTHR45527">
    <property type="entry name" value="NONRIBOSOMAL PEPTIDE SYNTHETASE"/>
    <property type="match status" value="1"/>
</dbReference>
<dbReference type="OrthoDB" id="4477213at2"/>
<feature type="region of interest" description="Disordered" evidence="4">
    <location>
        <begin position="83"/>
        <end position="102"/>
    </location>
</feature>
<comment type="caution">
    <text evidence="6">The sequence shown here is derived from an EMBL/GenBank/DDBJ whole genome shotgun (WGS) entry which is preliminary data.</text>
</comment>
<dbReference type="Pfam" id="PF13193">
    <property type="entry name" value="AMP-binding_C"/>
    <property type="match status" value="1"/>
</dbReference>
<dbReference type="InterPro" id="IPR010071">
    <property type="entry name" value="AA_adenyl_dom"/>
</dbReference>
<evidence type="ECO:0000313" key="7">
    <source>
        <dbReference type="Proteomes" id="UP000248333"/>
    </source>
</evidence>
<dbReference type="NCBIfam" id="TIGR01733">
    <property type="entry name" value="AA-adenyl-dom"/>
    <property type="match status" value="1"/>
</dbReference>
<dbReference type="SUPFAM" id="SSF47336">
    <property type="entry name" value="ACP-like"/>
    <property type="match status" value="2"/>
</dbReference>
<keyword evidence="7" id="KW-1185">Reference proteome</keyword>
<dbReference type="InterPro" id="IPR023213">
    <property type="entry name" value="CAT-like_dom_sf"/>
</dbReference>
<dbReference type="InterPro" id="IPR006162">
    <property type="entry name" value="Ppantetheine_attach_site"/>
</dbReference>
<evidence type="ECO:0000256" key="4">
    <source>
        <dbReference type="SAM" id="MobiDB-lite"/>
    </source>
</evidence>
<dbReference type="Pfam" id="PF00668">
    <property type="entry name" value="Condensation"/>
    <property type="match status" value="1"/>
</dbReference>
<keyword evidence="2" id="KW-0596">Phosphopantetheine</keyword>
<comment type="cofactor">
    <cofactor evidence="1">
        <name>pantetheine 4'-phosphate</name>
        <dbReference type="ChEBI" id="CHEBI:47942"/>
    </cofactor>
</comment>
<dbReference type="InterPro" id="IPR025110">
    <property type="entry name" value="AMP-bd_C"/>
</dbReference>
<sequence>MCLGGRTVSLVEYARTVLDTVITPATLSARSFVDLGGDSLRAMRLAALAQQHCGVRLPVADLLSDAPLSDVLARYTSASVPPAAGARRTVATPNPPDRVSPSQRGMWLTERVLGGSPYNLVFTCFVEEGTLDRSRFERALAATVARHPGLRTVYQEQDDEVVPVVDRAYRHQVDDIQHDGTREEFAAFVRVTAAARGRLPFDLAARPAYQFLFVDDPFGQQAIVLVAHHIVLDAWSIGLVFKEVFDRYAALGDGTPPSTTGEGHDIAVLLTKQAADRDAGVWNEQAQFWREHLADVPRVLEVPGDRIRPAVQDPAGKRLSVDLGPEVSPRVAAAAGAAGVTPFTVLLGAYALTLGRWTGARSMVIGVSLLGRDTEELTELVAVTGNLVPVRVDIDDDLVVTSYLRGVQESLAKSIDAGALPFEEIVNLLGVERDLGAHPLVQASFGMHDALIPHRITAGDVTVRVEEGHGGGAQFDVSLLFGRSEPTLLGQLEYATSVWQRSEAVAFTDDYWAAVAELTRDVAGGLTNVRCVSRERLALLDELNRTRKEFPRKALGELFAEVVDRVPDAVAVREGDRELTYAQLAAAAGRQAVLLRELGVQPGDRVLVGLERSVGEIIGVLGVVLAGAAYVGIELNQPGPQLEAILAKAAPRAALVPEYAAAQLAATGIPLCASWAPDWTTQPLAAPAYPTAGTDASLAYVAFTSGSTGLPKGVCVPHRAVVRLAHEPDFVTLAPGDRMLRLSPLAFDASTLEIWATLLGGATLEIYPAGTPSPSELGAFLRDREVTVAWLTAGLFRLVEEFSPEGFATMRQLITGGDVVPHEHVARVLARHPGLVVTNGYGPTENTTFTLTYSVRSTGEVDGPLPIGTPVPGTRVYVLDERCRLVPPGGVGELFCAGAGLADGYLDDPAETTKMFGRFSPDVPERLYRTGDLVRLDTQGQVRFLGRRDHQVKLRGYRIELSAVSDALTESTSVKDAVVVVTDADSAEKRIVAAVVAADDQVTAIMLRDQLAERLPVYMVPTLWAFVDQVPLTENGKVDRKAIVARALPVGAASKRRAPAPGPVAVEAIDVSSVIPLFVKALDDAETEVVADTDFFISGGNSMGAVRLIRLVREQLGVSVRLRDFLLTPTPSGLAALVDKAGPRA</sequence>
<dbReference type="Gene3D" id="3.30.300.30">
    <property type="match status" value="1"/>
</dbReference>
<dbReference type="GO" id="GO:0043041">
    <property type="term" value="P:amino acid activation for nonribosomal peptide biosynthetic process"/>
    <property type="evidence" value="ECO:0007669"/>
    <property type="project" value="TreeGrafter"/>
</dbReference>
<dbReference type="SMART" id="SM00823">
    <property type="entry name" value="PKS_PP"/>
    <property type="match status" value="2"/>
</dbReference>
<dbReference type="GO" id="GO:0047527">
    <property type="term" value="F:2,3-dihydroxybenzoate-serine ligase activity"/>
    <property type="evidence" value="ECO:0007669"/>
    <property type="project" value="TreeGrafter"/>
</dbReference>
<dbReference type="AlphaFoldDB" id="A0A318NTB5"/>
<proteinExistence type="predicted"/>
<evidence type="ECO:0000256" key="3">
    <source>
        <dbReference type="ARBA" id="ARBA00022553"/>
    </source>
</evidence>
<dbReference type="SUPFAM" id="SSF52777">
    <property type="entry name" value="CoA-dependent acyltransferases"/>
    <property type="match status" value="2"/>
</dbReference>
<protein>
    <submittedName>
        <fullName evidence="6">Non-ribosomal peptide synthetase</fullName>
    </submittedName>
</protein>
<dbReference type="CDD" id="cd12117">
    <property type="entry name" value="A_NRPS_Srf_like"/>
    <property type="match status" value="1"/>
</dbReference>
<dbReference type="InterPro" id="IPR036736">
    <property type="entry name" value="ACP-like_sf"/>
</dbReference>
<dbReference type="Gene3D" id="1.10.1200.10">
    <property type="entry name" value="ACP-like"/>
    <property type="match status" value="2"/>
</dbReference>
<dbReference type="Pfam" id="PF00501">
    <property type="entry name" value="AMP-binding"/>
    <property type="match status" value="1"/>
</dbReference>
<dbReference type="Gene3D" id="3.30.559.30">
    <property type="entry name" value="Nonribosomal peptide synthetase, condensation domain"/>
    <property type="match status" value="1"/>
</dbReference>
<reference evidence="6 7" key="1">
    <citation type="submission" date="2018-03" db="EMBL/GenBank/DDBJ databases">
        <title>Bioinformatic expansion and discovery of thiopeptide antibiotics.</title>
        <authorList>
            <person name="Schwalen C.J."/>
            <person name="Hudson G.A."/>
            <person name="Mitchell D.A."/>
        </authorList>
    </citation>
    <scope>NUCLEOTIDE SEQUENCE [LARGE SCALE GENOMIC DNA]</scope>
    <source>
        <strain evidence="6 7">NRRL 8041</strain>
    </source>
</reference>
<dbReference type="InterPro" id="IPR045851">
    <property type="entry name" value="AMP-bd_C_sf"/>
</dbReference>
<dbReference type="InterPro" id="IPR020806">
    <property type="entry name" value="PKS_PP-bd"/>
</dbReference>
<evidence type="ECO:0000256" key="1">
    <source>
        <dbReference type="ARBA" id="ARBA00001957"/>
    </source>
</evidence>
<dbReference type="Gene3D" id="3.40.50.980">
    <property type="match status" value="2"/>
</dbReference>
<feature type="domain" description="Carrier" evidence="5">
    <location>
        <begin position="1065"/>
        <end position="1142"/>
    </location>
</feature>
<evidence type="ECO:0000259" key="5">
    <source>
        <dbReference type="PROSITE" id="PS50075"/>
    </source>
</evidence>
<gene>
    <name evidence="6" type="ORF">C7C45_16475</name>
</gene>
<dbReference type="PROSITE" id="PS00012">
    <property type="entry name" value="PHOSPHOPANTETHEINE"/>
    <property type="match status" value="1"/>
</dbReference>
<dbReference type="Gene3D" id="2.30.38.10">
    <property type="entry name" value="Luciferase, Domain 3"/>
    <property type="match status" value="1"/>
</dbReference>
<dbReference type="PROSITE" id="PS00455">
    <property type="entry name" value="AMP_BINDING"/>
    <property type="match status" value="1"/>
</dbReference>
<organism evidence="6 7">
    <name type="scientific">Micromonospora arborensis</name>
    <dbReference type="NCBI Taxonomy" id="2116518"/>
    <lineage>
        <taxon>Bacteria</taxon>
        <taxon>Bacillati</taxon>
        <taxon>Actinomycetota</taxon>
        <taxon>Actinomycetes</taxon>
        <taxon>Micromonosporales</taxon>
        <taxon>Micromonosporaceae</taxon>
        <taxon>Micromonospora</taxon>
    </lineage>
</organism>
<dbReference type="GO" id="GO:0005829">
    <property type="term" value="C:cytosol"/>
    <property type="evidence" value="ECO:0007669"/>
    <property type="project" value="TreeGrafter"/>
</dbReference>
<dbReference type="Gene3D" id="3.30.559.10">
    <property type="entry name" value="Chloramphenicol acetyltransferase-like domain"/>
    <property type="match status" value="1"/>
</dbReference>
<dbReference type="EMBL" id="PYBV01000019">
    <property type="protein sequence ID" value="PYC69278.1"/>
    <property type="molecule type" value="Genomic_DNA"/>
</dbReference>
<dbReference type="InterPro" id="IPR000873">
    <property type="entry name" value="AMP-dep_synth/lig_dom"/>
</dbReference>
<keyword evidence="3" id="KW-0597">Phosphoprotein</keyword>
<name>A0A318NTB5_9ACTN</name>
<dbReference type="Proteomes" id="UP000248333">
    <property type="component" value="Unassembled WGS sequence"/>
</dbReference>